<keyword evidence="2" id="KW-0949">S-adenosyl-L-methionine</keyword>
<name>A0A517QS71_9PLAN</name>
<comment type="catalytic activity">
    <reaction evidence="8">
        <text>arsenic triglutathione + 3 [thioredoxin]-dithiol + 3 S-adenosyl-L-methionine = trimethylarsine + 3 [thioredoxin]-disulfide + 3 glutathione + 3 S-adenosyl-L-homocysteine + 3 H(+)</text>
        <dbReference type="Rhea" id="RHEA:69432"/>
        <dbReference type="Rhea" id="RHEA-COMP:10698"/>
        <dbReference type="Rhea" id="RHEA-COMP:10700"/>
        <dbReference type="ChEBI" id="CHEBI:15378"/>
        <dbReference type="ChEBI" id="CHEBI:27130"/>
        <dbReference type="ChEBI" id="CHEBI:29950"/>
        <dbReference type="ChEBI" id="CHEBI:50058"/>
        <dbReference type="ChEBI" id="CHEBI:57856"/>
        <dbReference type="ChEBI" id="CHEBI:57925"/>
        <dbReference type="ChEBI" id="CHEBI:59789"/>
        <dbReference type="ChEBI" id="CHEBI:183640"/>
        <dbReference type="EC" id="2.1.1.137"/>
    </reaction>
</comment>
<comment type="catalytic activity">
    <reaction evidence="6">
        <text>arsenic triglutathione + [thioredoxin]-dithiol + S-adenosyl-L-methionine + 2 H2O = methylarsonous acid + [thioredoxin]-disulfide + 3 glutathione + S-adenosyl-L-homocysteine + H(+)</text>
        <dbReference type="Rhea" id="RHEA:69460"/>
        <dbReference type="Rhea" id="RHEA-COMP:10698"/>
        <dbReference type="Rhea" id="RHEA-COMP:10700"/>
        <dbReference type="ChEBI" id="CHEBI:15377"/>
        <dbReference type="ChEBI" id="CHEBI:15378"/>
        <dbReference type="ChEBI" id="CHEBI:17826"/>
        <dbReference type="ChEBI" id="CHEBI:29950"/>
        <dbReference type="ChEBI" id="CHEBI:50058"/>
        <dbReference type="ChEBI" id="CHEBI:57856"/>
        <dbReference type="ChEBI" id="CHEBI:57925"/>
        <dbReference type="ChEBI" id="CHEBI:59789"/>
        <dbReference type="ChEBI" id="CHEBI:183640"/>
        <dbReference type="EC" id="2.1.1.137"/>
    </reaction>
</comment>
<comment type="similarity">
    <text evidence="3">Belongs to the methyltransferase superfamily. Arsenite methyltransferase family.</text>
</comment>
<evidence type="ECO:0000259" key="9">
    <source>
        <dbReference type="Pfam" id="PF13847"/>
    </source>
</evidence>
<dbReference type="GO" id="GO:0030791">
    <property type="term" value="F:arsenite methyltransferase activity"/>
    <property type="evidence" value="ECO:0007669"/>
    <property type="project" value="UniProtKB-EC"/>
</dbReference>
<dbReference type="InterPro" id="IPR029063">
    <property type="entry name" value="SAM-dependent_MTases_sf"/>
</dbReference>
<evidence type="ECO:0000313" key="11">
    <source>
        <dbReference type="Proteomes" id="UP000315724"/>
    </source>
</evidence>
<evidence type="ECO:0000256" key="7">
    <source>
        <dbReference type="ARBA" id="ARBA00047943"/>
    </source>
</evidence>
<dbReference type="RefSeq" id="WP_145202436.1">
    <property type="nucleotide sequence ID" value="NZ_CP036267.1"/>
</dbReference>
<sequence length="394" mass="43586">MSSTMDSPERQALNVDAAVRDRYSAAAEAAEAALCCPVSYDPQYLKIIPEEIIERDYGCGDPSKWVNEGETVLDLGSGGGKICYIASQIVGASGNVIGVDCNDTMLSLARQYQDEMAEKIGYANVDFRKGRIQDLQLNLDLLEEYLQQNPTQTSADWLQMQEHADQLRATQPLIAADSVDVVVSNCVLNLVKDEDRRQLFSELHRVLKRGGRAVISDIVCDELVPENLRNDPHLWSGCISGAFREDLFLEAFAEAGFYGIEIVSRQEEAWATVEGIEFRSMTVQAFKGKDGPCLDRRQAVIYNGPWKSVVDDDGHKLVRGQRMAVCDKTFKMYTQSPYADKITPIPPANEVALEDAKPFDCYGVPIRSPKETKQGANLLTLMPDGDCCSTDGCC</sequence>
<evidence type="ECO:0000256" key="8">
    <source>
        <dbReference type="ARBA" id="ARBA00048428"/>
    </source>
</evidence>
<evidence type="ECO:0000256" key="2">
    <source>
        <dbReference type="ARBA" id="ARBA00022691"/>
    </source>
</evidence>
<dbReference type="Pfam" id="PF13847">
    <property type="entry name" value="Methyltransf_31"/>
    <property type="match status" value="2"/>
</dbReference>
<accession>A0A517QS71</accession>
<evidence type="ECO:0000256" key="5">
    <source>
        <dbReference type="ARBA" id="ARBA00034545"/>
    </source>
</evidence>
<dbReference type="KEGG" id="tpol:Mal48_37220"/>
<proteinExistence type="inferred from homology"/>
<keyword evidence="10" id="KW-0489">Methyltransferase</keyword>
<feature type="domain" description="Methyltransferase" evidence="9">
    <location>
        <begin position="171"/>
        <end position="256"/>
    </location>
</feature>
<dbReference type="InterPro" id="IPR025714">
    <property type="entry name" value="Methyltranfer_dom"/>
</dbReference>
<dbReference type="GO" id="GO:0032259">
    <property type="term" value="P:methylation"/>
    <property type="evidence" value="ECO:0007669"/>
    <property type="project" value="UniProtKB-KW"/>
</dbReference>
<dbReference type="PANTHER" id="PTHR43675:SF8">
    <property type="entry name" value="ARSENITE METHYLTRANSFERASE"/>
    <property type="match status" value="1"/>
</dbReference>
<dbReference type="CDD" id="cd02440">
    <property type="entry name" value="AdoMet_MTases"/>
    <property type="match status" value="1"/>
</dbReference>
<reference evidence="10 11" key="1">
    <citation type="submission" date="2019-02" db="EMBL/GenBank/DDBJ databases">
        <title>Deep-cultivation of Planctomycetes and their phenomic and genomic characterization uncovers novel biology.</title>
        <authorList>
            <person name="Wiegand S."/>
            <person name="Jogler M."/>
            <person name="Boedeker C."/>
            <person name="Pinto D."/>
            <person name="Vollmers J."/>
            <person name="Rivas-Marin E."/>
            <person name="Kohn T."/>
            <person name="Peeters S.H."/>
            <person name="Heuer A."/>
            <person name="Rast P."/>
            <person name="Oberbeckmann S."/>
            <person name="Bunk B."/>
            <person name="Jeske O."/>
            <person name="Meyerdierks A."/>
            <person name="Storesund J.E."/>
            <person name="Kallscheuer N."/>
            <person name="Luecker S."/>
            <person name="Lage O.M."/>
            <person name="Pohl T."/>
            <person name="Merkel B.J."/>
            <person name="Hornburger P."/>
            <person name="Mueller R.-W."/>
            <person name="Bruemmer F."/>
            <person name="Labrenz M."/>
            <person name="Spormann A.M."/>
            <person name="Op den Camp H."/>
            <person name="Overmann J."/>
            <person name="Amann R."/>
            <person name="Jetten M.S.M."/>
            <person name="Mascher T."/>
            <person name="Medema M.H."/>
            <person name="Devos D.P."/>
            <person name="Kaster A.-K."/>
            <person name="Ovreas L."/>
            <person name="Rohde M."/>
            <person name="Galperin M.Y."/>
            <person name="Jogler C."/>
        </authorList>
    </citation>
    <scope>NUCLEOTIDE SEQUENCE [LARGE SCALE GENOMIC DNA]</scope>
    <source>
        <strain evidence="10 11">Mal48</strain>
    </source>
</reference>
<dbReference type="OrthoDB" id="9772751at2"/>
<dbReference type="EMBL" id="CP036267">
    <property type="protein sequence ID" value="QDT34462.1"/>
    <property type="molecule type" value="Genomic_DNA"/>
</dbReference>
<dbReference type="AlphaFoldDB" id="A0A517QS71"/>
<dbReference type="Proteomes" id="UP000315724">
    <property type="component" value="Chromosome"/>
</dbReference>
<dbReference type="EC" id="2.1.1.137" evidence="4"/>
<dbReference type="InterPro" id="IPR026669">
    <property type="entry name" value="Arsenite_MeTrfase-like"/>
</dbReference>
<gene>
    <name evidence="10" type="ORF">Mal48_37220</name>
</gene>
<feature type="domain" description="Methyltransferase" evidence="9">
    <location>
        <begin position="68"/>
        <end position="137"/>
    </location>
</feature>
<keyword evidence="11" id="KW-1185">Reference proteome</keyword>
<keyword evidence="1 10" id="KW-0808">Transferase</keyword>
<evidence type="ECO:0000256" key="6">
    <source>
        <dbReference type="ARBA" id="ARBA00047941"/>
    </source>
</evidence>
<organism evidence="10 11">
    <name type="scientific">Thalassoglobus polymorphus</name>
    <dbReference type="NCBI Taxonomy" id="2527994"/>
    <lineage>
        <taxon>Bacteria</taxon>
        <taxon>Pseudomonadati</taxon>
        <taxon>Planctomycetota</taxon>
        <taxon>Planctomycetia</taxon>
        <taxon>Planctomycetales</taxon>
        <taxon>Planctomycetaceae</taxon>
        <taxon>Thalassoglobus</taxon>
    </lineage>
</organism>
<evidence type="ECO:0000313" key="10">
    <source>
        <dbReference type="EMBL" id="QDT34462.1"/>
    </source>
</evidence>
<evidence type="ECO:0000256" key="3">
    <source>
        <dbReference type="ARBA" id="ARBA00034487"/>
    </source>
</evidence>
<evidence type="ECO:0000256" key="1">
    <source>
        <dbReference type="ARBA" id="ARBA00022679"/>
    </source>
</evidence>
<dbReference type="Gene3D" id="3.40.50.150">
    <property type="entry name" value="Vaccinia Virus protein VP39"/>
    <property type="match status" value="2"/>
</dbReference>
<evidence type="ECO:0000256" key="4">
    <source>
        <dbReference type="ARBA" id="ARBA00034521"/>
    </source>
</evidence>
<comment type="catalytic activity">
    <reaction evidence="7">
        <text>arsenic triglutathione + 2 [thioredoxin]-dithiol + 2 S-adenosyl-L-methionine + H2O = dimethylarsinous acid + 2 [thioredoxin]-disulfide + 3 glutathione + 2 S-adenosyl-L-homocysteine + 2 H(+)</text>
        <dbReference type="Rhea" id="RHEA:69464"/>
        <dbReference type="Rhea" id="RHEA-COMP:10698"/>
        <dbReference type="Rhea" id="RHEA-COMP:10700"/>
        <dbReference type="ChEBI" id="CHEBI:15377"/>
        <dbReference type="ChEBI" id="CHEBI:15378"/>
        <dbReference type="ChEBI" id="CHEBI:23808"/>
        <dbReference type="ChEBI" id="CHEBI:29950"/>
        <dbReference type="ChEBI" id="CHEBI:50058"/>
        <dbReference type="ChEBI" id="CHEBI:57856"/>
        <dbReference type="ChEBI" id="CHEBI:57925"/>
        <dbReference type="ChEBI" id="CHEBI:59789"/>
        <dbReference type="ChEBI" id="CHEBI:183640"/>
        <dbReference type="EC" id="2.1.1.137"/>
    </reaction>
</comment>
<protein>
    <recommendedName>
        <fullName evidence="5">Arsenite methyltransferase</fullName>
        <ecNumber evidence="4">2.1.1.137</ecNumber>
    </recommendedName>
</protein>
<dbReference type="SUPFAM" id="SSF53335">
    <property type="entry name" value="S-adenosyl-L-methionine-dependent methyltransferases"/>
    <property type="match status" value="1"/>
</dbReference>
<dbReference type="PANTHER" id="PTHR43675">
    <property type="entry name" value="ARSENITE METHYLTRANSFERASE"/>
    <property type="match status" value="1"/>
</dbReference>